<feature type="region of interest" description="Disordered" evidence="1">
    <location>
        <begin position="60"/>
        <end position="84"/>
    </location>
</feature>
<dbReference type="AlphaFoldDB" id="A0AAD5DN62"/>
<feature type="compositionally biased region" description="Basic and acidic residues" evidence="1">
    <location>
        <begin position="63"/>
        <end position="76"/>
    </location>
</feature>
<keyword evidence="3" id="KW-1185">Reference proteome</keyword>
<gene>
    <name evidence="2" type="ORF">COHA_006904</name>
</gene>
<name>A0AAD5DN62_9CHLO</name>
<sequence>MAWDVCYRWQVLHDQTGKRAGFNFPDAGWEADDKLTALLQSVTTVQAAASLARKELLVPPPLPDDKRRALSKKGGEAPRLADIGVRPRPSSRFMLAADHVLKLHLNGDVFTRRRLLFKDHFFDHVWGGSKPGAASGSGSAAGSSRQQQQGPAEEGEDEEEQEEDEESSEEESSDDEGAAARHARKPRPAALWLTTPNGQELAIGFNRAGKDGWSLKWAELAELLELLEVTQANVEQSTLVLTPPASAASSSSSSSSAARRKGFLQAAVRLEVKAEAQQAAAGEGEAAAAAAAAVGDEGEGAAAAEADQEGAAPAAAAAGAAPVSADAAAMGGEAADTEKELNEMGLKEGVDYHLVIVGEVPAGPAPNSTVPWAITSTRRGQYVPDDCEY</sequence>
<evidence type="ECO:0000256" key="1">
    <source>
        <dbReference type="SAM" id="MobiDB-lite"/>
    </source>
</evidence>
<reference evidence="2" key="1">
    <citation type="submission" date="2020-11" db="EMBL/GenBank/DDBJ databases">
        <title>Chlorella ohadii genome sequencing and assembly.</title>
        <authorList>
            <person name="Murik O."/>
            <person name="Treves H."/>
            <person name="Kedem I."/>
            <person name="Shotland Y."/>
            <person name="Kaplan A."/>
        </authorList>
    </citation>
    <scope>NUCLEOTIDE SEQUENCE</scope>
    <source>
        <strain evidence="2">1</strain>
    </source>
</reference>
<comment type="caution">
    <text evidence="2">The sequence shown here is derived from an EMBL/GenBank/DDBJ whole genome shotgun (WGS) entry which is preliminary data.</text>
</comment>
<feature type="compositionally biased region" description="Low complexity" evidence="1">
    <location>
        <begin position="130"/>
        <end position="152"/>
    </location>
</feature>
<feature type="compositionally biased region" description="Acidic residues" evidence="1">
    <location>
        <begin position="153"/>
        <end position="177"/>
    </location>
</feature>
<evidence type="ECO:0000313" key="2">
    <source>
        <dbReference type="EMBL" id="KAI7839379.1"/>
    </source>
</evidence>
<dbReference type="Proteomes" id="UP001205105">
    <property type="component" value="Unassembled WGS sequence"/>
</dbReference>
<proteinExistence type="predicted"/>
<dbReference type="EMBL" id="JADXDR010000102">
    <property type="protein sequence ID" value="KAI7839379.1"/>
    <property type="molecule type" value="Genomic_DNA"/>
</dbReference>
<protein>
    <submittedName>
        <fullName evidence="2">Uncharacterized protein</fullName>
    </submittedName>
</protein>
<evidence type="ECO:0000313" key="3">
    <source>
        <dbReference type="Proteomes" id="UP001205105"/>
    </source>
</evidence>
<accession>A0AAD5DN62</accession>
<organism evidence="2 3">
    <name type="scientific">Chlorella ohadii</name>
    <dbReference type="NCBI Taxonomy" id="2649997"/>
    <lineage>
        <taxon>Eukaryota</taxon>
        <taxon>Viridiplantae</taxon>
        <taxon>Chlorophyta</taxon>
        <taxon>core chlorophytes</taxon>
        <taxon>Trebouxiophyceae</taxon>
        <taxon>Chlorellales</taxon>
        <taxon>Chlorellaceae</taxon>
        <taxon>Chlorella clade</taxon>
        <taxon>Chlorella</taxon>
    </lineage>
</organism>
<feature type="region of interest" description="Disordered" evidence="1">
    <location>
        <begin position="130"/>
        <end position="193"/>
    </location>
</feature>